<reference evidence="1 2" key="1">
    <citation type="journal article" date="2022" name="Nat. Ecol. Evol.">
        <title>A masculinizing supergene underlies an exaggerated male reproductive morph in a spider.</title>
        <authorList>
            <person name="Hendrickx F."/>
            <person name="De Corte Z."/>
            <person name="Sonet G."/>
            <person name="Van Belleghem S.M."/>
            <person name="Kostlbacher S."/>
            <person name="Vangestel C."/>
        </authorList>
    </citation>
    <scope>NUCLEOTIDE SEQUENCE [LARGE SCALE GENOMIC DNA]</scope>
    <source>
        <strain evidence="1">W744_W776</strain>
    </source>
</reference>
<protein>
    <submittedName>
        <fullName evidence="1">Uncharacterized protein</fullName>
    </submittedName>
</protein>
<dbReference type="Proteomes" id="UP000827092">
    <property type="component" value="Unassembled WGS sequence"/>
</dbReference>
<sequence length="74" mass="8492">MLLKVLSGGNLKQLIVPYKLLVIGSPNYMEPAMCGKTPIILWQTGRVFTLLSSSNKLWRNRKRGYRSLVWNDNL</sequence>
<name>A0AAV6UCQ9_9ARAC</name>
<gene>
    <name evidence="1" type="ORF">JTE90_003987</name>
</gene>
<evidence type="ECO:0000313" key="2">
    <source>
        <dbReference type="Proteomes" id="UP000827092"/>
    </source>
</evidence>
<organism evidence="1 2">
    <name type="scientific">Oedothorax gibbosus</name>
    <dbReference type="NCBI Taxonomy" id="931172"/>
    <lineage>
        <taxon>Eukaryota</taxon>
        <taxon>Metazoa</taxon>
        <taxon>Ecdysozoa</taxon>
        <taxon>Arthropoda</taxon>
        <taxon>Chelicerata</taxon>
        <taxon>Arachnida</taxon>
        <taxon>Araneae</taxon>
        <taxon>Araneomorphae</taxon>
        <taxon>Entelegynae</taxon>
        <taxon>Araneoidea</taxon>
        <taxon>Linyphiidae</taxon>
        <taxon>Erigoninae</taxon>
        <taxon>Oedothorax</taxon>
    </lineage>
</organism>
<accession>A0AAV6UCQ9</accession>
<evidence type="ECO:0000313" key="1">
    <source>
        <dbReference type="EMBL" id="KAG8181840.1"/>
    </source>
</evidence>
<keyword evidence="2" id="KW-1185">Reference proteome</keyword>
<proteinExistence type="predicted"/>
<dbReference type="EMBL" id="JAFNEN010000493">
    <property type="protein sequence ID" value="KAG8181840.1"/>
    <property type="molecule type" value="Genomic_DNA"/>
</dbReference>
<dbReference type="AlphaFoldDB" id="A0AAV6UCQ9"/>
<comment type="caution">
    <text evidence="1">The sequence shown here is derived from an EMBL/GenBank/DDBJ whole genome shotgun (WGS) entry which is preliminary data.</text>
</comment>